<dbReference type="PANTHER" id="PTHR24180">
    <property type="entry name" value="CYCLIN-DEPENDENT KINASE INHIBITOR 2C-RELATED"/>
    <property type="match status" value="1"/>
</dbReference>
<keyword evidence="5" id="KW-1185">Reference proteome</keyword>
<evidence type="ECO:0000256" key="3">
    <source>
        <dbReference type="PROSITE-ProRule" id="PRU00023"/>
    </source>
</evidence>
<dbReference type="PROSITE" id="PS50088">
    <property type="entry name" value="ANK_REPEAT"/>
    <property type="match status" value="1"/>
</dbReference>
<dbReference type="InterPro" id="IPR051637">
    <property type="entry name" value="Ank_repeat_dom-contain_49"/>
</dbReference>
<dbReference type="AlphaFoldDB" id="A0AAD9KWW5"/>
<name>A0AAD9KWW5_RIDPI</name>
<dbReference type="Proteomes" id="UP001209878">
    <property type="component" value="Unassembled WGS sequence"/>
</dbReference>
<dbReference type="InterPro" id="IPR002110">
    <property type="entry name" value="Ankyrin_rpt"/>
</dbReference>
<keyword evidence="1" id="KW-0677">Repeat</keyword>
<protein>
    <submittedName>
        <fullName evidence="4">Uncharacterized protein</fullName>
    </submittedName>
</protein>
<dbReference type="EMBL" id="JAODUO010000550">
    <property type="protein sequence ID" value="KAK2178258.1"/>
    <property type="molecule type" value="Genomic_DNA"/>
</dbReference>
<dbReference type="InterPro" id="IPR036770">
    <property type="entry name" value="Ankyrin_rpt-contain_sf"/>
</dbReference>
<dbReference type="SUPFAM" id="SSF48403">
    <property type="entry name" value="Ankyrin repeat"/>
    <property type="match status" value="1"/>
</dbReference>
<dbReference type="PANTHER" id="PTHR24180:SF45">
    <property type="entry name" value="POLY [ADP-RIBOSE] POLYMERASE TANKYRASE"/>
    <property type="match status" value="1"/>
</dbReference>
<dbReference type="SMART" id="SM00248">
    <property type="entry name" value="ANK"/>
    <property type="match status" value="4"/>
</dbReference>
<dbReference type="Gene3D" id="1.25.40.20">
    <property type="entry name" value="Ankyrin repeat-containing domain"/>
    <property type="match status" value="1"/>
</dbReference>
<keyword evidence="2 3" id="KW-0040">ANK repeat</keyword>
<evidence type="ECO:0000313" key="4">
    <source>
        <dbReference type="EMBL" id="KAK2178258.1"/>
    </source>
</evidence>
<accession>A0AAD9KWW5</accession>
<evidence type="ECO:0000256" key="2">
    <source>
        <dbReference type="ARBA" id="ARBA00023043"/>
    </source>
</evidence>
<reference evidence="4" key="1">
    <citation type="journal article" date="2023" name="Mol. Biol. Evol.">
        <title>Third-Generation Sequencing Reveals the Adaptive Role of the Epigenome in Three Deep-Sea Polychaetes.</title>
        <authorList>
            <person name="Perez M."/>
            <person name="Aroh O."/>
            <person name="Sun Y."/>
            <person name="Lan Y."/>
            <person name="Juniper S.K."/>
            <person name="Young C.R."/>
            <person name="Angers B."/>
            <person name="Qian P.Y."/>
        </authorList>
    </citation>
    <scope>NUCLEOTIDE SEQUENCE</scope>
    <source>
        <strain evidence="4">R07B-5</strain>
    </source>
</reference>
<evidence type="ECO:0000313" key="5">
    <source>
        <dbReference type="Proteomes" id="UP001209878"/>
    </source>
</evidence>
<proteinExistence type="predicted"/>
<evidence type="ECO:0000256" key="1">
    <source>
        <dbReference type="ARBA" id="ARBA00022737"/>
    </source>
</evidence>
<feature type="repeat" description="ANK" evidence="3">
    <location>
        <begin position="172"/>
        <end position="205"/>
    </location>
</feature>
<dbReference type="Pfam" id="PF13637">
    <property type="entry name" value="Ank_4"/>
    <property type="match status" value="1"/>
</dbReference>
<gene>
    <name evidence="4" type="ORF">NP493_550g00017</name>
</gene>
<sequence>MAANIFHVEFGLNETELTQALESCRYDLAERLIRETTSASYLDEGCYQRTPLYIVLCGHTEQLGLLPRNFFLAKLLIERGSDVNLRIPETYAGAEFMNPGKSPLELVSDFYNELTAHMEDCSLRVRWEPTRQVVIGFDKQQITTFSDLLQQVLDLTLTMLECGGHVGVRDSSGATLLHRTVVGSTDDRLLSLLCESGADYNATDRSGVTPLTAACSQLGHDWWHKCDHSRCHRRHVHYLLSLKDIKVDVQDRRGRTALFYCLQWLDTDCAQMLLNRLCNPFLRANIQIDTGQYRFCSPLFAGLAMMNDEKRASLSLLVDSRYFDKPAISTELWEILEDSSWQHLKVVGPQLICDMLGVTSTSLKQLCSRVILKQLSSKPQDSTSALSMHSKQRTSGECQDIAVVTWHSNQQHQDSTTEVSLHSNLHSPGQCQVNPELTLQSDQRYQKCSAEVSLHSDQHPSGQCQESPNDVSLHCSQQGKVEYLTSSRLKDLVRILHLPQSSLQCFETELLAVQLRCTIRTYDWHGVLSSDDSSVDSDESDTEYW</sequence>
<comment type="caution">
    <text evidence="4">The sequence shown here is derived from an EMBL/GenBank/DDBJ whole genome shotgun (WGS) entry which is preliminary data.</text>
</comment>
<organism evidence="4 5">
    <name type="scientific">Ridgeia piscesae</name>
    <name type="common">Tubeworm</name>
    <dbReference type="NCBI Taxonomy" id="27915"/>
    <lineage>
        <taxon>Eukaryota</taxon>
        <taxon>Metazoa</taxon>
        <taxon>Spiralia</taxon>
        <taxon>Lophotrochozoa</taxon>
        <taxon>Annelida</taxon>
        <taxon>Polychaeta</taxon>
        <taxon>Sedentaria</taxon>
        <taxon>Canalipalpata</taxon>
        <taxon>Sabellida</taxon>
        <taxon>Siboglinidae</taxon>
        <taxon>Ridgeia</taxon>
    </lineage>
</organism>